<dbReference type="SUPFAM" id="SSF56059">
    <property type="entry name" value="Glutathione synthetase ATP-binding domain-like"/>
    <property type="match status" value="1"/>
</dbReference>
<feature type="domain" description="ATP-grasp" evidence="2">
    <location>
        <begin position="164"/>
        <end position="337"/>
    </location>
</feature>
<dbReference type="Gene3D" id="3.40.50.20">
    <property type="match status" value="1"/>
</dbReference>
<dbReference type="InterPro" id="IPR011761">
    <property type="entry name" value="ATP-grasp"/>
</dbReference>
<keyword evidence="1" id="KW-0547">Nucleotide-binding</keyword>
<dbReference type="EMBL" id="JBHLYR010000084">
    <property type="protein sequence ID" value="MFB9995259.1"/>
    <property type="molecule type" value="Genomic_DNA"/>
</dbReference>
<proteinExistence type="predicted"/>
<protein>
    <recommendedName>
        <fullName evidence="2">ATP-grasp domain-containing protein</fullName>
    </recommendedName>
</protein>
<dbReference type="Gene3D" id="3.30.470.20">
    <property type="entry name" value="ATP-grasp fold, B domain"/>
    <property type="match status" value="1"/>
</dbReference>
<dbReference type="InterPro" id="IPR013815">
    <property type="entry name" value="ATP_grasp_subdomain_1"/>
</dbReference>
<gene>
    <name evidence="3" type="ORF">ACFFLM_25250</name>
</gene>
<reference evidence="3 4" key="1">
    <citation type="submission" date="2024-09" db="EMBL/GenBank/DDBJ databases">
        <authorList>
            <person name="Sun Q."/>
            <person name="Mori K."/>
        </authorList>
    </citation>
    <scope>NUCLEOTIDE SEQUENCE [LARGE SCALE GENOMIC DNA]</scope>
    <source>
        <strain evidence="3 4">JCM 13503</strain>
    </source>
</reference>
<evidence type="ECO:0000313" key="4">
    <source>
        <dbReference type="Proteomes" id="UP001589733"/>
    </source>
</evidence>
<evidence type="ECO:0000313" key="3">
    <source>
        <dbReference type="EMBL" id="MFB9995259.1"/>
    </source>
</evidence>
<keyword evidence="4" id="KW-1185">Reference proteome</keyword>
<dbReference type="RefSeq" id="WP_380017024.1">
    <property type="nucleotide sequence ID" value="NZ_JBHLYR010000084.1"/>
</dbReference>
<dbReference type="Proteomes" id="UP001589733">
    <property type="component" value="Unassembled WGS sequence"/>
</dbReference>
<dbReference type="Gene3D" id="3.30.1490.20">
    <property type="entry name" value="ATP-grasp fold, A domain"/>
    <property type="match status" value="1"/>
</dbReference>
<evidence type="ECO:0000259" key="2">
    <source>
        <dbReference type="PROSITE" id="PS50975"/>
    </source>
</evidence>
<keyword evidence="1" id="KW-0067">ATP-binding</keyword>
<organism evidence="3 4">
    <name type="scientific">Deinococcus oregonensis</name>
    <dbReference type="NCBI Taxonomy" id="1805970"/>
    <lineage>
        <taxon>Bacteria</taxon>
        <taxon>Thermotogati</taxon>
        <taxon>Deinococcota</taxon>
        <taxon>Deinococci</taxon>
        <taxon>Deinococcales</taxon>
        <taxon>Deinococcaceae</taxon>
        <taxon>Deinococcus</taxon>
    </lineage>
</organism>
<evidence type="ECO:0000256" key="1">
    <source>
        <dbReference type="PROSITE-ProRule" id="PRU00409"/>
    </source>
</evidence>
<accession>A0ABV6B671</accession>
<comment type="caution">
    <text evidence="3">The sequence shown here is derived from an EMBL/GenBank/DDBJ whole genome shotgun (WGS) entry which is preliminary data.</text>
</comment>
<name>A0ABV6B671_9DEIO</name>
<sequence>MPDQDSLRDRTPAVSWAAALRVQQGRDKQTAPFQVACRLAAVRGRVERRVLVTGARAPVALEVARSFGAAGWQVHVADSVTPFAAWCLRPRVSVHRLPPPRQAFAAFRRALLNLLNTHALDLIVPTCEEVFWLAGAAHLDGWADRLFAPDLHTLRALHSKILFPELARAAGVEAPRTWELPGPQDFPADLPLIFKPEFSRFGVVSPGHLPVGVRPTSARRWAAQERLFGEEVCVWSVAHAGTLTACVVYRPTLRHAGGAAFAFESLNRPEVVGMARAIARAAGATGQLSFDVIITPEGRVAPVECNPRAVSGLHLLAHPEALAEALTRPQTWAQAAAPGTLRYLSPALALLGGAPWRAEVGQTWRAGQDVVGRPGNRAPVVGALLDAARFAGAAAVAGRRVVAQTTADIEWNGEAMQ</sequence>
<dbReference type="PROSITE" id="PS50975">
    <property type="entry name" value="ATP_GRASP"/>
    <property type="match status" value="1"/>
</dbReference>